<keyword evidence="2" id="KW-0012">Acyltransferase</keyword>
<protein>
    <submittedName>
        <fullName evidence="5">Phosphinothricin acetyltransferase</fullName>
    </submittedName>
</protein>
<dbReference type="SUPFAM" id="SSF55729">
    <property type="entry name" value="Acyl-CoA N-acyltransferases (Nat)"/>
    <property type="match status" value="1"/>
</dbReference>
<dbReference type="InterPro" id="IPR016181">
    <property type="entry name" value="Acyl_CoA_acyltransferase"/>
</dbReference>
<dbReference type="AlphaFoldDB" id="A0A1I5YB06"/>
<dbReference type="InterPro" id="IPR000182">
    <property type="entry name" value="GNAT_dom"/>
</dbReference>
<evidence type="ECO:0000259" key="4">
    <source>
        <dbReference type="PROSITE" id="PS51186"/>
    </source>
</evidence>
<sequence length="183" mass="20169">MTGEKKWPLDRNAGPDHRRRGIGIREMRAEDADRVLEIYQLGLDTGEASFETTAPTWEEFDAAKLDRYRYVATGAEGDVLGWIAAGRVSARRCYAGVVEHSVYISPDARGLGLGAALLDAFIAATEAGGIWTVQAGIFPENAASLRMHARAGFRTVGTRRRIGRLNGRWRDVVLLERRSPAVE</sequence>
<evidence type="ECO:0000256" key="3">
    <source>
        <dbReference type="SAM" id="MobiDB-lite"/>
    </source>
</evidence>
<keyword evidence="6" id="KW-1185">Reference proteome</keyword>
<dbReference type="Gene3D" id="3.40.630.30">
    <property type="match status" value="1"/>
</dbReference>
<dbReference type="PANTHER" id="PTHR43072:SF23">
    <property type="entry name" value="UPF0039 PROTEIN C11D3.02C"/>
    <property type="match status" value="1"/>
</dbReference>
<evidence type="ECO:0000313" key="5">
    <source>
        <dbReference type="EMBL" id="SFQ41404.1"/>
    </source>
</evidence>
<dbReference type="CDD" id="cd04301">
    <property type="entry name" value="NAT_SF"/>
    <property type="match status" value="1"/>
</dbReference>
<dbReference type="PROSITE" id="PS51186">
    <property type="entry name" value="GNAT"/>
    <property type="match status" value="1"/>
</dbReference>
<evidence type="ECO:0000256" key="1">
    <source>
        <dbReference type="ARBA" id="ARBA00022679"/>
    </source>
</evidence>
<evidence type="ECO:0000313" key="6">
    <source>
        <dbReference type="Proteomes" id="UP000183413"/>
    </source>
</evidence>
<dbReference type="eggNOG" id="COG1247">
    <property type="taxonomic scope" value="Bacteria"/>
</dbReference>
<accession>A0A1I5YB06</accession>
<name>A0A1I5YB06_9ACTN</name>
<evidence type="ECO:0000256" key="2">
    <source>
        <dbReference type="ARBA" id="ARBA00023315"/>
    </source>
</evidence>
<feature type="domain" description="N-acetyltransferase" evidence="4">
    <location>
        <begin position="22"/>
        <end position="176"/>
    </location>
</feature>
<dbReference type="Proteomes" id="UP000183413">
    <property type="component" value="Unassembled WGS sequence"/>
</dbReference>
<gene>
    <name evidence="5" type="ORF">SAMN04489713_13119</name>
</gene>
<dbReference type="PANTHER" id="PTHR43072">
    <property type="entry name" value="N-ACETYLTRANSFERASE"/>
    <property type="match status" value="1"/>
</dbReference>
<feature type="compositionally biased region" description="Basic and acidic residues" evidence="3">
    <location>
        <begin position="1"/>
        <end position="16"/>
    </location>
</feature>
<dbReference type="GO" id="GO:0016747">
    <property type="term" value="F:acyltransferase activity, transferring groups other than amino-acyl groups"/>
    <property type="evidence" value="ECO:0007669"/>
    <property type="project" value="InterPro"/>
</dbReference>
<reference evidence="5 6" key="1">
    <citation type="submission" date="2016-10" db="EMBL/GenBank/DDBJ databases">
        <authorList>
            <person name="de Groot N.N."/>
        </authorList>
    </citation>
    <scope>NUCLEOTIDE SEQUENCE [LARGE SCALE GENOMIC DNA]</scope>
    <source>
        <strain evidence="5 6">DSM 43067</strain>
    </source>
</reference>
<dbReference type="InParanoid" id="A0A1I5YB06"/>
<dbReference type="STRING" id="1993.SAMN04489713_13119"/>
<feature type="region of interest" description="Disordered" evidence="3">
    <location>
        <begin position="1"/>
        <end position="20"/>
    </location>
</feature>
<organism evidence="5 6">
    <name type="scientific">Actinomadura madurae</name>
    <dbReference type="NCBI Taxonomy" id="1993"/>
    <lineage>
        <taxon>Bacteria</taxon>
        <taxon>Bacillati</taxon>
        <taxon>Actinomycetota</taxon>
        <taxon>Actinomycetes</taxon>
        <taxon>Streptosporangiales</taxon>
        <taxon>Thermomonosporaceae</taxon>
        <taxon>Actinomadura</taxon>
    </lineage>
</organism>
<dbReference type="EMBL" id="FOVH01000031">
    <property type="protein sequence ID" value="SFQ41404.1"/>
    <property type="molecule type" value="Genomic_DNA"/>
</dbReference>
<dbReference type="Pfam" id="PF00583">
    <property type="entry name" value="Acetyltransf_1"/>
    <property type="match status" value="1"/>
</dbReference>
<keyword evidence="1 5" id="KW-0808">Transferase</keyword>
<proteinExistence type="predicted"/>
<dbReference type="RefSeq" id="WP_244938520.1">
    <property type="nucleotide sequence ID" value="NZ_FOVH01000031.1"/>
</dbReference>